<reference evidence="8 9" key="1">
    <citation type="submission" date="2023-05" db="EMBL/GenBank/DDBJ databases">
        <title>Pseudodonghicola sp. nov.</title>
        <authorList>
            <person name="Huang J."/>
        </authorList>
    </citation>
    <scope>NUCLEOTIDE SEQUENCE [LARGE SCALE GENOMIC DNA]</scope>
    <source>
        <strain evidence="8 9">IC7</strain>
    </source>
</reference>
<dbReference type="EMBL" id="JASNJD010000008">
    <property type="protein sequence ID" value="MDK3018453.1"/>
    <property type="molecule type" value="Genomic_DNA"/>
</dbReference>
<feature type="transmembrane region" description="Helical" evidence="6">
    <location>
        <begin position="47"/>
        <end position="69"/>
    </location>
</feature>
<evidence type="ECO:0000256" key="2">
    <source>
        <dbReference type="ARBA" id="ARBA00022475"/>
    </source>
</evidence>
<keyword evidence="4 6" id="KW-1133">Transmembrane helix</keyword>
<feature type="transmembrane region" description="Helical" evidence="6">
    <location>
        <begin position="152"/>
        <end position="179"/>
    </location>
</feature>
<dbReference type="PANTHER" id="PTHR30485">
    <property type="entry name" value="NI/FE-HYDROGENASE 1 B-TYPE CYTOCHROME SUBUNIT"/>
    <property type="match status" value="1"/>
</dbReference>
<dbReference type="Proteomes" id="UP001243757">
    <property type="component" value="Unassembled WGS sequence"/>
</dbReference>
<comment type="caution">
    <text evidence="8">The sequence shown here is derived from an EMBL/GenBank/DDBJ whole genome shotgun (WGS) entry which is preliminary data.</text>
</comment>
<keyword evidence="3 6" id="KW-0812">Transmembrane</keyword>
<feature type="transmembrane region" description="Helical" evidence="6">
    <location>
        <begin position="117"/>
        <end position="140"/>
    </location>
</feature>
<dbReference type="SUPFAM" id="SSF81342">
    <property type="entry name" value="Transmembrane di-heme cytochromes"/>
    <property type="match status" value="1"/>
</dbReference>
<evidence type="ECO:0000313" key="9">
    <source>
        <dbReference type="Proteomes" id="UP001243757"/>
    </source>
</evidence>
<gene>
    <name evidence="8" type="ORF">QO033_12260</name>
</gene>
<feature type="transmembrane region" description="Helical" evidence="6">
    <location>
        <begin position="21"/>
        <end position="41"/>
    </location>
</feature>
<keyword evidence="5 6" id="KW-0472">Membrane</keyword>
<comment type="subcellular location">
    <subcellularLocation>
        <location evidence="1">Cell membrane</location>
        <topology evidence="1">Multi-pass membrane protein</topology>
    </subcellularLocation>
</comment>
<keyword evidence="9" id="KW-1185">Reference proteome</keyword>
<sequence>MTERSVKIYPRFERFWHWSQMALIFLLLFTGLAVNGLHQLIPFGPAVMLHVLAAGALIVLWIFAIFWHLTTGTWRHYLPTGEGLVKVARFYAWGIFKGEHHPYRKAYWRKHNPLQALTYLALKVVLFPLIWITGVIYLTYNFWDSGPEASFWLGIVANLHLLAAYAIAAFVMAHVYLLTVGHSFRAHVRPMITGFDTIDLTPEEEAYLAADEPGRLRPRGD</sequence>
<dbReference type="InterPro" id="IPR011577">
    <property type="entry name" value="Cyt_b561_bac/Ni-Hgenase"/>
</dbReference>
<keyword evidence="2" id="KW-1003">Cell membrane</keyword>
<evidence type="ECO:0000256" key="3">
    <source>
        <dbReference type="ARBA" id="ARBA00022692"/>
    </source>
</evidence>
<accession>A0ABT7F1H1</accession>
<evidence type="ECO:0000256" key="1">
    <source>
        <dbReference type="ARBA" id="ARBA00004651"/>
    </source>
</evidence>
<evidence type="ECO:0000256" key="5">
    <source>
        <dbReference type="ARBA" id="ARBA00023136"/>
    </source>
</evidence>
<organism evidence="8 9">
    <name type="scientific">Pseudodonghicola flavimaris</name>
    <dbReference type="NCBI Taxonomy" id="3050036"/>
    <lineage>
        <taxon>Bacteria</taxon>
        <taxon>Pseudomonadati</taxon>
        <taxon>Pseudomonadota</taxon>
        <taxon>Alphaproteobacteria</taxon>
        <taxon>Rhodobacterales</taxon>
        <taxon>Paracoccaceae</taxon>
        <taxon>Pseudodonghicola</taxon>
    </lineage>
</organism>
<dbReference type="Gene3D" id="1.20.950.20">
    <property type="entry name" value="Transmembrane di-heme cytochromes, Chain C"/>
    <property type="match status" value="1"/>
</dbReference>
<name>A0ABT7F1H1_9RHOB</name>
<dbReference type="RefSeq" id="WP_284481270.1">
    <property type="nucleotide sequence ID" value="NZ_JASNJD010000008.1"/>
</dbReference>
<dbReference type="Pfam" id="PF01292">
    <property type="entry name" value="Ni_hydr_CYTB"/>
    <property type="match status" value="1"/>
</dbReference>
<evidence type="ECO:0000256" key="6">
    <source>
        <dbReference type="SAM" id="Phobius"/>
    </source>
</evidence>
<dbReference type="PANTHER" id="PTHR30485:SF1">
    <property type="entry name" value="CYTOCHROME YDHU-RELATED"/>
    <property type="match status" value="1"/>
</dbReference>
<evidence type="ECO:0000259" key="7">
    <source>
        <dbReference type="Pfam" id="PF01292"/>
    </source>
</evidence>
<dbReference type="InterPro" id="IPR051542">
    <property type="entry name" value="Hydrogenase_cytochrome"/>
</dbReference>
<proteinExistence type="predicted"/>
<feature type="domain" description="Cytochrome b561 bacterial/Ni-hydrogenase" evidence="7">
    <location>
        <begin position="9"/>
        <end position="194"/>
    </location>
</feature>
<protein>
    <submittedName>
        <fullName evidence="8">Cytochrome b/b6 domain-containing protein</fullName>
    </submittedName>
</protein>
<dbReference type="InterPro" id="IPR016174">
    <property type="entry name" value="Di-haem_cyt_TM"/>
</dbReference>
<evidence type="ECO:0000313" key="8">
    <source>
        <dbReference type="EMBL" id="MDK3018453.1"/>
    </source>
</evidence>
<evidence type="ECO:0000256" key="4">
    <source>
        <dbReference type="ARBA" id="ARBA00022989"/>
    </source>
</evidence>